<dbReference type="InterPro" id="IPR002052">
    <property type="entry name" value="DNA_methylase_N6_adenine_CS"/>
</dbReference>
<reference evidence="8 9" key="1">
    <citation type="submission" date="2019-07" db="EMBL/GenBank/DDBJ databases">
        <title>Rapid identification of Enteric Bacteria from Whole Genome Sequences (WGS) using Average Nucleotide Identity (ANI).</title>
        <authorList>
            <person name="Lane C."/>
        </authorList>
    </citation>
    <scope>NUCLEOTIDE SEQUENCE [LARGE SCALE GENOMIC DNA]</scope>
    <source>
        <strain evidence="8 9">2016D-0250</strain>
    </source>
</reference>
<dbReference type="Pfam" id="PF01555">
    <property type="entry name" value="N6_N4_Mtase"/>
    <property type="match status" value="1"/>
</dbReference>
<evidence type="ECO:0000256" key="6">
    <source>
        <dbReference type="ARBA" id="ARBA00047942"/>
    </source>
</evidence>
<keyword evidence="5" id="KW-0949">S-adenosyl-L-methionine</keyword>
<gene>
    <name evidence="8" type="ORF">FPD46_03745</name>
</gene>
<evidence type="ECO:0000313" key="8">
    <source>
        <dbReference type="EMBL" id="TXE82985.1"/>
    </source>
</evidence>
<dbReference type="EMBL" id="VOWB01000030">
    <property type="protein sequence ID" value="TXE82985.1"/>
    <property type="molecule type" value="Genomic_DNA"/>
</dbReference>
<sequence>MHTANKADENFRKLAQLFPNAITETIDENGEVIRAIDKDILMQEINTKVVDGKEERYQFTWPDKKKSILLANQPINKTLRPCVEESVGKDGTKGGFDSENLYIEGDNLEVLKLLQETYLGKIKMIYIDPPYNTGNDFVYNDDFKINAQEWDEQSGDYDDEGNRLVKNLDSNGRFHTDWLNMMYPRLKLAKDLLTDDGAIFISIDENEVNTLKNVCDEVFGRSNFIAEMIWAAGRKNDSKYISVSHEYILCYFRNFDYIKENKVIWREKKQGLDDIYAKYEQLKRTYANDYEMMTKELKRWFANLPDSHPAKDHSHYNKVDENGVYFSDNISWPGGGGPKYNILHPITGKPVKIPSRGWLTNEKTMKEWIAQGRVAFGKDEKGVPTLKSYLRDREFSVPYSVFYKDGRAASKRLATLLGDKVFENPKDEKIIKRIIEFCGVSDGDYVLDFFSGSGTTAHAAFLANVEQNMRCSFILVQLPEEISEKTATSEKSKKVARSAMALCDSLGLPYTICEIGKERIRRAGAKIKEENPLTTQNLDIGFRVLKCDSSNMKDVYYNPAEYTQQGLADLTDNIKEDRTPKDLLFQVMLDLGVLLSSKIEEQVIDNKKVFNVADGFLMACFDEDITEEVITKIAKEKPYYFIMRDSSMQNDSITTNFEQIFATYSPDTLRKVL</sequence>
<evidence type="ECO:0000256" key="3">
    <source>
        <dbReference type="ARBA" id="ARBA00022603"/>
    </source>
</evidence>
<dbReference type="EC" id="2.1.1.72" evidence="2"/>
<dbReference type="SUPFAM" id="SSF53335">
    <property type="entry name" value="S-adenosyl-L-methionine-dependent methyltransferases"/>
    <property type="match status" value="1"/>
</dbReference>
<dbReference type="PROSITE" id="PS00092">
    <property type="entry name" value="N6_MTASE"/>
    <property type="match status" value="1"/>
</dbReference>
<dbReference type="InterPro" id="IPR002295">
    <property type="entry name" value="N4/N6-MTase_EcoPI_Mod-like"/>
</dbReference>
<evidence type="ECO:0000256" key="1">
    <source>
        <dbReference type="ARBA" id="ARBA00006594"/>
    </source>
</evidence>
<evidence type="ECO:0000313" key="9">
    <source>
        <dbReference type="Proteomes" id="UP000321310"/>
    </source>
</evidence>
<keyword evidence="4 8" id="KW-0808">Transferase</keyword>
<organism evidence="8 9">
    <name type="scientific">Campylobacter peloridis</name>
    <dbReference type="NCBI Taxonomy" id="488546"/>
    <lineage>
        <taxon>Bacteria</taxon>
        <taxon>Pseudomonadati</taxon>
        <taxon>Campylobacterota</taxon>
        <taxon>Epsilonproteobacteria</taxon>
        <taxon>Campylobacterales</taxon>
        <taxon>Campylobacteraceae</taxon>
        <taxon>Campylobacter</taxon>
    </lineage>
</organism>
<dbReference type="InterPro" id="IPR029063">
    <property type="entry name" value="SAM-dependent_MTases_sf"/>
</dbReference>
<evidence type="ECO:0000259" key="7">
    <source>
        <dbReference type="Pfam" id="PF01555"/>
    </source>
</evidence>
<dbReference type="Proteomes" id="UP000321310">
    <property type="component" value="Unassembled WGS sequence"/>
</dbReference>
<comment type="similarity">
    <text evidence="1">Belongs to the N(4)/N(6)-methyltransferase family.</text>
</comment>
<dbReference type="AlphaFoldDB" id="A0A5C7DYT2"/>
<dbReference type="PRINTS" id="PR00506">
    <property type="entry name" value="D21N6MTFRASE"/>
</dbReference>
<evidence type="ECO:0000256" key="5">
    <source>
        <dbReference type="ARBA" id="ARBA00022691"/>
    </source>
</evidence>
<dbReference type="PIRSF" id="PIRSF015855">
    <property type="entry name" value="TypeIII_Mtase_mKpnI"/>
    <property type="match status" value="1"/>
</dbReference>
<protein>
    <recommendedName>
        <fullName evidence="2">site-specific DNA-methyltransferase (adenine-specific)</fullName>
        <ecNumber evidence="2">2.1.1.72</ecNumber>
    </recommendedName>
</protein>
<feature type="domain" description="DNA methylase N-4/N-6" evidence="7">
    <location>
        <begin position="122"/>
        <end position="473"/>
    </location>
</feature>
<name>A0A5C7DYT2_9BACT</name>
<keyword evidence="3 8" id="KW-0489">Methyltransferase</keyword>
<comment type="catalytic activity">
    <reaction evidence="6">
        <text>a 2'-deoxyadenosine in DNA + S-adenosyl-L-methionine = an N(6)-methyl-2'-deoxyadenosine in DNA + S-adenosyl-L-homocysteine + H(+)</text>
        <dbReference type="Rhea" id="RHEA:15197"/>
        <dbReference type="Rhea" id="RHEA-COMP:12418"/>
        <dbReference type="Rhea" id="RHEA-COMP:12419"/>
        <dbReference type="ChEBI" id="CHEBI:15378"/>
        <dbReference type="ChEBI" id="CHEBI:57856"/>
        <dbReference type="ChEBI" id="CHEBI:59789"/>
        <dbReference type="ChEBI" id="CHEBI:90615"/>
        <dbReference type="ChEBI" id="CHEBI:90616"/>
        <dbReference type="EC" id="2.1.1.72"/>
    </reaction>
</comment>
<evidence type="ECO:0000256" key="4">
    <source>
        <dbReference type="ARBA" id="ARBA00022679"/>
    </source>
</evidence>
<evidence type="ECO:0000256" key="2">
    <source>
        <dbReference type="ARBA" id="ARBA00011900"/>
    </source>
</evidence>
<accession>A0A5C7DYT2</accession>
<dbReference type="InterPro" id="IPR002941">
    <property type="entry name" value="DNA_methylase_N4/N6"/>
</dbReference>
<dbReference type="GO" id="GO:0009007">
    <property type="term" value="F:site-specific DNA-methyltransferase (adenine-specific) activity"/>
    <property type="evidence" value="ECO:0007669"/>
    <property type="project" value="UniProtKB-EC"/>
</dbReference>
<dbReference type="Gene3D" id="3.40.50.150">
    <property type="entry name" value="Vaccinia Virus protein VP39"/>
    <property type="match status" value="1"/>
</dbReference>
<proteinExistence type="inferred from homology"/>
<comment type="caution">
    <text evidence="8">The sequence shown here is derived from an EMBL/GenBank/DDBJ whole genome shotgun (WGS) entry which is preliminary data.</text>
</comment>
<dbReference type="GO" id="GO:0003677">
    <property type="term" value="F:DNA binding"/>
    <property type="evidence" value="ECO:0007669"/>
    <property type="project" value="InterPro"/>
</dbReference>
<dbReference type="GO" id="GO:0032259">
    <property type="term" value="P:methylation"/>
    <property type="evidence" value="ECO:0007669"/>
    <property type="project" value="UniProtKB-KW"/>
</dbReference>
<dbReference type="GO" id="GO:0008170">
    <property type="term" value="F:N-methyltransferase activity"/>
    <property type="evidence" value="ECO:0007669"/>
    <property type="project" value="InterPro"/>
</dbReference>